<reference evidence="4 5" key="1">
    <citation type="submission" date="2014-02" db="EMBL/GenBank/DDBJ databases">
        <authorList>
            <person name="Young C.-C."/>
            <person name="Hameed A."/>
            <person name="Huang H.-C."/>
            <person name="Shahina M."/>
        </authorList>
    </citation>
    <scope>NUCLEOTIDE SEQUENCE [LARGE SCALE GENOMIC DNA]</scope>
    <source>
        <strain evidence="4 5">CC-SAMT-1</strain>
    </source>
</reference>
<dbReference type="InterPro" id="IPR026444">
    <property type="entry name" value="Secre_tail"/>
</dbReference>
<protein>
    <submittedName>
        <fullName evidence="4">Peptidase</fullName>
    </submittedName>
</protein>
<dbReference type="InterPro" id="IPR024079">
    <property type="entry name" value="MetalloPept_cat_dom_sf"/>
</dbReference>
<evidence type="ECO:0000313" key="5">
    <source>
        <dbReference type="Proteomes" id="UP000032229"/>
    </source>
</evidence>
<proteinExistence type="predicted"/>
<evidence type="ECO:0000313" key="4">
    <source>
        <dbReference type="EMBL" id="AJR02994.1"/>
    </source>
</evidence>
<keyword evidence="1" id="KW-0732">Signal</keyword>
<dbReference type="Pfam" id="PF18962">
    <property type="entry name" value="Por_Secre_tail"/>
    <property type="match status" value="1"/>
</dbReference>
<sequence length="1028" mass="111453">MKAKLHYVFSIAMFLFIFYVNAQSNTWKKISKSIHKEKINKLDIDIDKSQVFELNMPSLLGSVTSAISRNSNIKKSTTKINVPSKDGRLEDFTIYEASVFSPELAAKYPQIKSYVGFSNETPGTRLRMSVSPQGVQTMITYLDGSNVFMQPLEKGSNEYIVYKTSSKNLGKNNFLCKTIEDFKSSSLNKSSSTSKIYVNEGGANTKLLQKFRIAISTTGEYTQYHNDNNAANGNAVADALAAINATINRVNEVFETDMAIRFEVINAPQLIYTNAATDPYSDASVGTDEENFNNLSGWSLQLQKTLSTNLGSNISQANNAYDIGHLFGATGGGGNAGCIGCVCEDDTASDNDHKKGSGYTSPSNGIPEGDTFDIDFVAHEIGHQMGATHMFAYDTENAGTNSEPGSGSTVMAYAGITGANNVQTNSDDYFHYHSIKQILTNIVGKCQTTDAIINNPPIANAGPDYHIPAGTAYVLKGSATDLDGTSSLTYCWEQIDSGSSNYLNFGPDLVNGPVNRSLPPSNQSSRFIPKFSSVIAGKTTQTNPTLGDDWETVSTVARDLNWALTVRDRSPNNYLGGQSSYDTMVITVENVTPFTVNNPIAWVQGSTQTITWNVGATNNTTINCQSVNIKLSTNGGLTFPTIIAANVPNNGSYSYTVPSIPNTENARILIEAADNIFYDVSDFNFIISPNPNFLLVNENLDPIDCKDTSATINFDYQTANGFSQTTTFSASGLPPGSNATFLPSSLNTSGTVTMIINNLDTAPLGDYTITVRGTSNSIVKNKLIDFPFYNGICNSEGTTEYATGTTFVEFNTISNVTGKTVGYNDYKANASIVNRNASYPLTVQVNTDGDFDTNTLVWIDWNQNCIFDANETYNLGTATNVANGATSLSPLNITVPANAVLGLTTMRVTTKYADGTSVLPCELGFDGEVEDYSLNVVSTLSVEDFGFENFNVYPNPNNGNFTIKLSGSVSKDIQVSVYDLRGRSIFNKVYKNVGDFNENISLNQVQSGMYLLKVNDGLRHSTKKIIIK</sequence>
<evidence type="ECO:0000259" key="2">
    <source>
        <dbReference type="Pfam" id="PF18962"/>
    </source>
</evidence>
<evidence type="ECO:0000259" key="3">
    <source>
        <dbReference type="Pfam" id="PF20009"/>
    </source>
</evidence>
<dbReference type="GO" id="GO:0008237">
    <property type="term" value="F:metallopeptidase activity"/>
    <property type="evidence" value="ECO:0007669"/>
    <property type="project" value="InterPro"/>
</dbReference>
<dbReference type="NCBIfam" id="TIGR04183">
    <property type="entry name" value="Por_Secre_tail"/>
    <property type="match status" value="1"/>
</dbReference>
<dbReference type="OrthoDB" id="9792152at2"/>
<dbReference type="STRING" id="1454006.AW14_04440"/>
<dbReference type="Pfam" id="PF20009">
    <property type="entry name" value="GEVED"/>
    <property type="match status" value="1"/>
</dbReference>
<dbReference type="Gene3D" id="2.60.40.10">
    <property type="entry name" value="Immunoglobulins"/>
    <property type="match status" value="1"/>
</dbReference>
<feature type="domain" description="GEVED" evidence="3">
    <location>
        <begin position="857"/>
        <end position="935"/>
    </location>
</feature>
<dbReference type="KEGG" id="sze:AW14_04440"/>
<dbReference type="Proteomes" id="UP000032229">
    <property type="component" value="Chromosome"/>
</dbReference>
<dbReference type="PATRIC" id="fig|1454006.5.peg.865"/>
<accession>A0A0C5WCC5</accession>
<dbReference type="Pfam" id="PF13583">
    <property type="entry name" value="Reprolysin_4"/>
    <property type="match status" value="1"/>
</dbReference>
<dbReference type="Gene3D" id="3.40.390.10">
    <property type="entry name" value="Collagenase (Catalytic Domain)"/>
    <property type="match status" value="1"/>
</dbReference>
<dbReference type="SUPFAM" id="SSF55486">
    <property type="entry name" value="Metalloproteases ('zincins'), catalytic domain"/>
    <property type="match status" value="1"/>
</dbReference>
<dbReference type="RefSeq" id="WP_052647429.1">
    <property type="nucleotide sequence ID" value="NZ_CP007202.1"/>
</dbReference>
<keyword evidence="5" id="KW-1185">Reference proteome</keyword>
<dbReference type="EMBL" id="CP007202">
    <property type="protein sequence ID" value="AJR02994.1"/>
    <property type="molecule type" value="Genomic_DNA"/>
</dbReference>
<name>A0A0C5WCC5_9FLAO</name>
<dbReference type="AlphaFoldDB" id="A0A0C5WCC5"/>
<dbReference type="HOGENOM" id="CLU_006954_0_0_10"/>
<organism evidence="4 5">
    <name type="scientific">Siansivirga zeaxanthinifaciens CC-SAMT-1</name>
    <dbReference type="NCBI Taxonomy" id="1454006"/>
    <lineage>
        <taxon>Bacteria</taxon>
        <taxon>Pseudomonadati</taxon>
        <taxon>Bacteroidota</taxon>
        <taxon>Flavobacteriia</taxon>
        <taxon>Flavobacteriales</taxon>
        <taxon>Flavobacteriaceae</taxon>
        <taxon>Siansivirga</taxon>
    </lineage>
</organism>
<dbReference type="InterPro" id="IPR013783">
    <property type="entry name" value="Ig-like_fold"/>
</dbReference>
<evidence type="ECO:0000256" key="1">
    <source>
        <dbReference type="ARBA" id="ARBA00022729"/>
    </source>
</evidence>
<dbReference type="InterPro" id="IPR045474">
    <property type="entry name" value="GEVED"/>
</dbReference>
<feature type="domain" description="Secretion system C-terminal sorting" evidence="2">
    <location>
        <begin position="952"/>
        <end position="1027"/>
    </location>
</feature>
<gene>
    <name evidence="4" type="ORF">AW14_04440</name>
</gene>